<name>A0A6C2YTM9_9BACT</name>
<reference evidence="1" key="1">
    <citation type="submission" date="2019-04" db="EMBL/GenBank/DDBJ databases">
        <authorList>
            <consortium name="Science for Life Laboratories"/>
        </authorList>
    </citation>
    <scope>NUCLEOTIDE SEQUENCE</scope>
    <source>
        <strain evidence="1">MBLW1</strain>
    </source>
</reference>
<dbReference type="AlphaFoldDB" id="A0A6C2YTM9"/>
<dbReference type="InParanoid" id="A0A6C2YTM9"/>
<dbReference type="KEGG" id="tim:GMBLW1_44520"/>
<organism evidence="1">
    <name type="scientific">Tuwongella immobilis</name>
    <dbReference type="NCBI Taxonomy" id="692036"/>
    <lineage>
        <taxon>Bacteria</taxon>
        <taxon>Pseudomonadati</taxon>
        <taxon>Planctomycetota</taxon>
        <taxon>Planctomycetia</taxon>
        <taxon>Gemmatales</taxon>
        <taxon>Gemmataceae</taxon>
        <taxon>Tuwongella</taxon>
    </lineage>
</organism>
<gene>
    <name evidence="1" type="ORF">GMBLW1_44520</name>
</gene>
<dbReference type="EMBL" id="LR593887">
    <property type="protein sequence ID" value="VTS06841.1"/>
    <property type="molecule type" value="Genomic_DNA"/>
</dbReference>
<dbReference type="EMBL" id="LR586016">
    <property type="protein sequence ID" value="VIP04741.1"/>
    <property type="molecule type" value="Genomic_DNA"/>
</dbReference>
<evidence type="ECO:0000313" key="2">
    <source>
        <dbReference type="Proteomes" id="UP000464378"/>
    </source>
</evidence>
<sequence length="101" mass="11247">MDKVGDPQTGQGEHLTLKDDVDIGIRQFVDADTTKTVGFTVRLEANGEITVSTYSNGVNLPNYRTQEVVGPLRDQLLKDRKDSTGRTVRRVDIDTWRGLGK</sequence>
<evidence type="ECO:0000313" key="1">
    <source>
        <dbReference type="EMBL" id="VIP04741.1"/>
    </source>
</evidence>
<accession>A0A6C2YTM9</accession>
<dbReference type="Proteomes" id="UP000464378">
    <property type="component" value="Chromosome"/>
</dbReference>
<protein>
    <submittedName>
        <fullName evidence="1">Uncharacterized protein</fullName>
    </submittedName>
</protein>
<proteinExistence type="predicted"/>
<keyword evidence="2" id="KW-1185">Reference proteome</keyword>